<feature type="non-terminal residue" evidence="2">
    <location>
        <position position="1"/>
    </location>
</feature>
<evidence type="ECO:0000256" key="1">
    <source>
        <dbReference type="SAM" id="MobiDB-lite"/>
    </source>
</evidence>
<name>A0A814WAD2_ADIRI</name>
<evidence type="ECO:0000313" key="2">
    <source>
        <dbReference type="EMBL" id="CAF1198728.1"/>
    </source>
</evidence>
<gene>
    <name evidence="2" type="ORF">XAT740_LOCUS23549</name>
</gene>
<accession>A0A814WAD2</accession>
<comment type="caution">
    <text evidence="2">The sequence shown here is derived from an EMBL/GenBank/DDBJ whole genome shotgun (WGS) entry which is preliminary data.</text>
</comment>
<feature type="compositionally biased region" description="Basic and acidic residues" evidence="1">
    <location>
        <begin position="1"/>
        <end position="18"/>
    </location>
</feature>
<keyword evidence="3" id="KW-1185">Reference proteome</keyword>
<evidence type="ECO:0000313" key="3">
    <source>
        <dbReference type="Proteomes" id="UP000663828"/>
    </source>
</evidence>
<feature type="region of interest" description="Disordered" evidence="1">
    <location>
        <begin position="1"/>
        <end position="24"/>
    </location>
</feature>
<dbReference type="AlphaFoldDB" id="A0A814WAD2"/>
<organism evidence="2 3">
    <name type="scientific">Adineta ricciae</name>
    <name type="common">Rotifer</name>
    <dbReference type="NCBI Taxonomy" id="249248"/>
    <lineage>
        <taxon>Eukaryota</taxon>
        <taxon>Metazoa</taxon>
        <taxon>Spiralia</taxon>
        <taxon>Gnathifera</taxon>
        <taxon>Rotifera</taxon>
        <taxon>Eurotatoria</taxon>
        <taxon>Bdelloidea</taxon>
        <taxon>Adinetida</taxon>
        <taxon>Adinetidae</taxon>
        <taxon>Adineta</taxon>
    </lineage>
</organism>
<sequence>SVDGKLNAELKKLDKKDDNDSDEEIERLSQFITSQEPIDDEAAQVIMDELNLVLDYTKDIIDMHVNEDQAEQRREHRLQVYRRAVELAEVNVDDAMELIKHEFIDKNVERGPWLLKMFQYVYLRAQLIAEQKKQY</sequence>
<protein>
    <submittedName>
        <fullName evidence="2">Uncharacterized protein</fullName>
    </submittedName>
</protein>
<dbReference type="EMBL" id="CAJNOR010001785">
    <property type="protein sequence ID" value="CAF1198728.1"/>
    <property type="molecule type" value="Genomic_DNA"/>
</dbReference>
<proteinExistence type="predicted"/>
<reference evidence="2" key="1">
    <citation type="submission" date="2021-02" db="EMBL/GenBank/DDBJ databases">
        <authorList>
            <person name="Nowell W R."/>
        </authorList>
    </citation>
    <scope>NUCLEOTIDE SEQUENCE</scope>
</reference>
<dbReference type="Proteomes" id="UP000663828">
    <property type="component" value="Unassembled WGS sequence"/>
</dbReference>